<feature type="domain" description="FAR1" evidence="1">
    <location>
        <begin position="43"/>
        <end position="132"/>
    </location>
</feature>
<evidence type="ECO:0000313" key="3">
    <source>
        <dbReference type="Proteomes" id="UP001280121"/>
    </source>
</evidence>
<organism evidence="2 3">
    <name type="scientific">Dipteronia dyeriana</name>
    <dbReference type="NCBI Taxonomy" id="168575"/>
    <lineage>
        <taxon>Eukaryota</taxon>
        <taxon>Viridiplantae</taxon>
        <taxon>Streptophyta</taxon>
        <taxon>Embryophyta</taxon>
        <taxon>Tracheophyta</taxon>
        <taxon>Spermatophyta</taxon>
        <taxon>Magnoliopsida</taxon>
        <taxon>eudicotyledons</taxon>
        <taxon>Gunneridae</taxon>
        <taxon>Pentapetalae</taxon>
        <taxon>rosids</taxon>
        <taxon>malvids</taxon>
        <taxon>Sapindales</taxon>
        <taxon>Sapindaceae</taxon>
        <taxon>Hippocastanoideae</taxon>
        <taxon>Acereae</taxon>
        <taxon>Dipteronia</taxon>
    </lineage>
</organism>
<dbReference type="AlphaFoldDB" id="A0AAD9X4K5"/>
<keyword evidence="3" id="KW-1185">Reference proteome</keyword>
<dbReference type="InterPro" id="IPR004330">
    <property type="entry name" value="FAR1_DNA_bnd_dom"/>
</dbReference>
<evidence type="ECO:0000259" key="1">
    <source>
        <dbReference type="Pfam" id="PF03101"/>
    </source>
</evidence>
<protein>
    <recommendedName>
        <fullName evidence="1">FAR1 domain-containing protein</fullName>
    </recommendedName>
</protein>
<name>A0AAD9X4K5_9ROSI</name>
<proteinExistence type="predicted"/>
<dbReference type="PANTHER" id="PTHR46328">
    <property type="entry name" value="FAR-RED IMPAIRED RESPONSIVE (FAR1) FAMILY PROTEIN-RELATED"/>
    <property type="match status" value="1"/>
</dbReference>
<sequence>MDSSFVDFEPYSSLVETLKEICGLSYKDVIEKKFDSVEDACAFYHGYSRAVGFGVRLCNKIHDSEGRIISRVWVYEKEGFRAKKYKCNTNSKRRPQLQTRVGCKARFSVSLNRDTNKYIVRAFKKNYCHKLATFREVAWLRSYNNIDPEDLSKIDAMGNYCIRPCFYI</sequence>
<dbReference type="Pfam" id="PF03101">
    <property type="entry name" value="FAR1"/>
    <property type="match status" value="1"/>
</dbReference>
<reference evidence="2" key="1">
    <citation type="journal article" date="2023" name="Plant J.">
        <title>Genome sequences and population genomics provide insights into the demographic history, inbreeding, and mutation load of two 'living fossil' tree species of Dipteronia.</title>
        <authorList>
            <person name="Feng Y."/>
            <person name="Comes H.P."/>
            <person name="Chen J."/>
            <person name="Zhu S."/>
            <person name="Lu R."/>
            <person name="Zhang X."/>
            <person name="Li P."/>
            <person name="Qiu J."/>
            <person name="Olsen K.M."/>
            <person name="Qiu Y."/>
        </authorList>
    </citation>
    <scope>NUCLEOTIDE SEQUENCE</scope>
    <source>
        <strain evidence="2">KIB01</strain>
    </source>
</reference>
<dbReference type="Proteomes" id="UP001280121">
    <property type="component" value="Unassembled WGS sequence"/>
</dbReference>
<evidence type="ECO:0000313" key="2">
    <source>
        <dbReference type="EMBL" id="KAK2652679.1"/>
    </source>
</evidence>
<gene>
    <name evidence="2" type="ORF">Ddye_012535</name>
</gene>
<accession>A0AAD9X4K5</accession>
<dbReference type="EMBL" id="JANJYI010000004">
    <property type="protein sequence ID" value="KAK2652679.1"/>
    <property type="molecule type" value="Genomic_DNA"/>
</dbReference>
<comment type="caution">
    <text evidence="2">The sequence shown here is derived from an EMBL/GenBank/DDBJ whole genome shotgun (WGS) entry which is preliminary data.</text>
</comment>